<evidence type="ECO:0000256" key="13">
    <source>
        <dbReference type="ARBA" id="ARBA00031251"/>
    </source>
</evidence>
<evidence type="ECO:0000256" key="7">
    <source>
        <dbReference type="ARBA" id="ARBA00022679"/>
    </source>
</evidence>
<organism evidence="18 19">
    <name type="scientific">Cryobacterium arcticum</name>
    <dbReference type="NCBI Taxonomy" id="670052"/>
    <lineage>
        <taxon>Bacteria</taxon>
        <taxon>Bacillati</taxon>
        <taxon>Actinomycetota</taxon>
        <taxon>Actinomycetes</taxon>
        <taxon>Micrococcales</taxon>
        <taxon>Microbacteriaceae</taxon>
        <taxon>Cryobacterium</taxon>
    </lineage>
</organism>
<evidence type="ECO:0000259" key="17">
    <source>
        <dbReference type="Pfam" id="PF18085"/>
    </source>
</evidence>
<gene>
    <name evidence="18" type="ORF">PA27867_1413</name>
</gene>
<keyword evidence="8" id="KW-0547">Nucleotide-binding</keyword>
<dbReference type="Proteomes" id="UP000092582">
    <property type="component" value="Chromosome 1"/>
</dbReference>
<evidence type="ECO:0000256" key="15">
    <source>
        <dbReference type="SAM" id="MobiDB-lite"/>
    </source>
</evidence>
<feature type="domain" description="Maltokinase N-terminal cap" evidence="17">
    <location>
        <begin position="19"/>
        <end position="117"/>
    </location>
</feature>
<dbReference type="UniPathway" id="UPA00164"/>
<dbReference type="GO" id="GO:0005978">
    <property type="term" value="P:glycogen biosynthetic process"/>
    <property type="evidence" value="ECO:0007669"/>
    <property type="project" value="UniProtKB-UniPathway"/>
</dbReference>
<evidence type="ECO:0000313" key="19">
    <source>
        <dbReference type="Proteomes" id="UP000092582"/>
    </source>
</evidence>
<dbReference type="InterPro" id="IPR002575">
    <property type="entry name" value="Aminoglycoside_PTrfase"/>
</dbReference>
<evidence type="ECO:0000256" key="2">
    <source>
        <dbReference type="ARBA" id="ARBA00006219"/>
    </source>
</evidence>
<keyword evidence="10" id="KW-0067">ATP-binding</keyword>
<evidence type="ECO:0000256" key="5">
    <source>
        <dbReference type="ARBA" id="ARBA00013882"/>
    </source>
</evidence>
<keyword evidence="12" id="KW-0119">Carbohydrate metabolism</keyword>
<keyword evidence="7 18" id="KW-0808">Transferase</keyword>
<dbReference type="SUPFAM" id="SSF56112">
    <property type="entry name" value="Protein kinase-like (PK-like)"/>
    <property type="match status" value="1"/>
</dbReference>
<dbReference type="PATRIC" id="fig|670052.7.peg.1468"/>
<evidence type="ECO:0000256" key="9">
    <source>
        <dbReference type="ARBA" id="ARBA00022777"/>
    </source>
</evidence>
<dbReference type="GO" id="GO:0016301">
    <property type="term" value="F:kinase activity"/>
    <property type="evidence" value="ECO:0007669"/>
    <property type="project" value="UniProtKB-KW"/>
</dbReference>
<dbReference type="KEGG" id="cart:PA27867_1413"/>
<evidence type="ECO:0000256" key="6">
    <source>
        <dbReference type="ARBA" id="ARBA00022600"/>
    </source>
</evidence>
<dbReference type="Pfam" id="PF18085">
    <property type="entry name" value="Mak_N_cap"/>
    <property type="match status" value="1"/>
</dbReference>
<keyword evidence="11" id="KW-0320">Glycogen biosynthesis</keyword>
<evidence type="ECO:0000256" key="3">
    <source>
        <dbReference type="ARBA" id="ARBA00011245"/>
    </source>
</evidence>
<feature type="region of interest" description="Disordered" evidence="15">
    <location>
        <begin position="75"/>
        <end position="95"/>
    </location>
</feature>
<dbReference type="OrthoDB" id="3787729at2"/>
<keyword evidence="19" id="KW-1185">Reference proteome</keyword>
<evidence type="ECO:0000256" key="8">
    <source>
        <dbReference type="ARBA" id="ARBA00022741"/>
    </source>
</evidence>
<reference evidence="18 19" key="1">
    <citation type="submission" date="2016-06" db="EMBL/GenBank/DDBJ databases">
        <title>Genome sequencing of Cryobacterium arcticum PAMC 27867.</title>
        <authorList>
            <person name="Lee J."/>
            <person name="Kim O.-S."/>
        </authorList>
    </citation>
    <scope>NUCLEOTIDE SEQUENCE [LARGE SCALE GENOMIC DNA]</scope>
    <source>
        <strain evidence="18 19">PAMC 27867</strain>
    </source>
</reference>
<evidence type="ECO:0000256" key="11">
    <source>
        <dbReference type="ARBA" id="ARBA00023056"/>
    </source>
</evidence>
<comment type="catalytic activity">
    <reaction evidence="14">
        <text>D-maltose + ATP = alpha-maltose 1-phosphate + ADP + H(+)</text>
        <dbReference type="Rhea" id="RHEA:31915"/>
        <dbReference type="ChEBI" id="CHEBI:15378"/>
        <dbReference type="ChEBI" id="CHEBI:17306"/>
        <dbReference type="ChEBI" id="CHEBI:30616"/>
        <dbReference type="ChEBI" id="CHEBI:63576"/>
        <dbReference type="ChEBI" id="CHEBI:456216"/>
        <dbReference type="EC" id="2.7.1.175"/>
    </reaction>
</comment>
<dbReference type="Pfam" id="PF01636">
    <property type="entry name" value="APH"/>
    <property type="match status" value="1"/>
</dbReference>
<protein>
    <recommendedName>
        <fullName evidence="5">Maltokinase</fullName>
        <ecNumber evidence="4">2.7.1.175</ecNumber>
    </recommendedName>
    <alternativeName>
        <fullName evidence="13">Maltose-1-phosphate synthase</fullName>
    </alternativeName>
</protein>
<keyword evidence="9" id="KW-0418">Kinase</keyword>
<proteinExistence type="inferred from homology"/>
<dbReference type="AlphaFoldDB" id="A0A1B1BIF3"/>
<dbReference type="STRING" id="670052.PA27867_1413"/>
<feature type="domain" description="Aminoglycoside phosphotransferase" evidence="16">
    <location>
        <begin position="239"/>
        <end position="401"/>
    </location>
</feature>
<dbReference type="RefSeq" id="WP_066594810.1">
    <property type="nucleotide sequence ID" value="NZ_CP016282.1"/>
</dbReference>
<dbReference type="EC" id="2.7.1.175" evidence="4"/>
<evidence type="ECO:0000256" key="4">
    <source>
        <dbReference type="ARBA" id="ARBA00011962"/>
    </source>
</evidence>
<evidence type="ECO:0000256" key="1">
    <source>
        <dbReference type="ARBA" id="ARBA00004964"/>
    </source>
</evidence>
<comment type="pathway">
    <text evidence="1">Glycan biosynthesis; glycogen biosynthesis.</text>
</comment>
<evidence type="ECO:0000256" key="12">
    <source>
        <dbReference type="ARBA" id="ARBA00023277"/>
    </source>
</evidence>
<evidence type="ECO:0000313" key="18">
    <source>
        <dbReference type="EMBL" id="ANP72370.1"/>
    </source>
</evidence>
<comment type="subunit">
    <text evidence="3">Monomer.</text>
</comment>
<evidence type="ECO:0000256" key="14">
    <source>
        <dbReference type="ARBA" id="ARBA00049067"/>
    </source>
</evidence>
<evidence type="ECO:0000256" key="10">
    <source>
        <dbReference type="ARBA" id="ARBA00022840"/>
    </source>
</evidence>
<keyword evidence="6" id="KW-0321">Glycogen metabolism</keyword>
<dbReference type="EMBL" id="CP016282">
    <property type="protein sequence ID" value="ANP72370.1"/>
    <property type="molecule type" value="Genomic_DNA"/>
</dbReference>
<accession>A0A1B1BIF3</accession>
<dbReference type="InterPro" id="IPR040999">
    <property type="entry name" value="Mak_N_cap"/>
</dbReference>
<dbReference type="InterPro" id="IPR011009">
    <property type="entry name" value="Kinase-like_dom_sf"/>
</dbReference>
<evidence type="ECO:0000259" key="16">
    <source>
        <dbReference type="Pfam" id="PF01636"/>
    </source>
</evidence>
<dbReference type="Gene3D" id="3.90.1200.10">
    <property type="match status" value="1"/>
</dbReference>
<dbReference type="GO" id="GO:0005524">
    <property type="term" value="F:ATP binding"/>
    <property type="evidence" value="ECO:0007669"/>
    <property type="project" value="UniProtKB-KW"/>
</dbReference>
<name>A0A1B1BIF3_9MICO</name>
<sequence>MKHASAGTGIDLPPGLDGWAGGQRWFAGKGHSPLLTSIGQWALPSTEPGVRIRCHLVLDTASRFSTVYQLPLTERAAPLPQTGPRGTGPRESVSPALIAQVTGPDGLPRYVYDATHDPAYAAALLDFVLSGGSAPAGDDSGVNARGETIRTPAAGGLRGLTVVASRVLSGEQSNTSIIVELAGADGRPGRPVICKVFRVVADGQNPDVSVQSALALAGSRFVPEPVGAVWAEWTGPFAATRSSGHLAFVQEFLPGVEDAWRVALGAAAAGEDFSGPARALGAATAAVHRDLARVFPTVESTPDVVDQLCSTMRERYRLAAREVPELARHSEAVAGVFARAQAASWPRLQRIHGDYHLGQVLDAPGRGWVLIDFEGEPLRPLSERTLPDMPLRDVAGMLRSFSYVGATIASRDPAAGPAALAWATTARAAFLQGYRELDGDTFTGQEPLLAAFELDKAIYESVYESRNRPSWLPIPLLAVAGLVDDAAGMPLTLEGVPLEPHAPQQQATRRTP</sequence>
<comment type="similarity">
    <text evidence="2">Belongs to the aminoglycoside phosphotransferase family.</text>
</comment>